<dbReference type="EMBL" id="JAJEPV010000012">
    <property type="protein sequence ID" value="MCC2119227.1"/>
    <property type="molecule type" value="Genomic_DNA"/>
</dbReference>
<proteinExistence type="predicted"/>
<evidence type="ECO:0000313" key="2">
    <source>
        <dbReference type="Proteomes" id="UP001197795"/>
    </source>
</evidence>
<dbReference type="Proteomes" id="UP001197795">
    <property type="component" value="Unassembled WGS sequence"/>
</dbReference>
<dbReference type="AlphaFoldDB" id="A0AAE2ZZT7"/>
<evidence type="ECO:0000313" key="1">
    <source>
        <dbReference type="EMBL" id="MCC2119227.1"/>
    </source>
</evidence>
<comment type="caution">
    <text evidence="1">The sequence shown here is derived from an EMBL/GenBank/DDBJ whole genome shotgun (WGS) entry which is preliminary data.</text>
</comment>
<gene>
    <name evidence="1" type="ORF">LKD75_06390</name>
</gene>
<organism evidence="1 2">
    <name type="scientific">Waltera acetigignens</name>
    <dbReference type="NCBI Taxonomy" id="2981769"/>
    <lineage>
        <taxon>Bacteria</taxon>
        <taxon>Bacillati</taxon>
        <taxon>Bacillota</taxon>
        <taxon>Clostridia</taxon>
        <taxon>Lachnospirales</taxon>
        <taxon>Lachnospiraceae</taxon>
        <taxon>Waltera</taxon>
    </lineage>
</organism>
<reference evidence="1 2" key="1">
    <citation type="submission" date="2021-10" db="EMBL/GenBank/DDBJ databases">
        <title>Anaerobic single-cell dispensing facilitates the cultivation of human gut bacteria.</title>
        <authorList>
            <person name="Afrizal A."/>
        </authorList>
    </citation>
    <scope>NUCLEOTIDE SEQUENCE [LARGE SCALE GENOMIC DNA]</scope>
    <source>
        <strain evidence="1 2">CLA-AA-H273</strain>
    </source>
</reference>
<dbReference type="RefSeq" id="WP_227063309.1">
    <property type="nucleotide sequence ID" value="NZ_JAJEPV010000012.1"/>
</dbReference>
<sequence length="126" mass="14518">MNEERVGDIVLHGNDAIRLAYMLYRPTEEELLYNRSVLERIDNNITITERDNGYDAEIKDLDLSFLEEKPQCSLGNIEVTWTVNIQKEEFFYSNSSNENRAQMVVDTQKTSVYENTTSDGMILVAA</sequence>
<keyword evidence="2" id="KW-1185">Reference proteome</keyword>
<accession>A0AAE2ZZT7</accession>
<protein>
    <submittedName>
        <fullName evidence="1">Uncharacterized protein</fullName>
    </submittedName>
</protein>
<name>A0AAE2ZZT7_9FIRM</name>